<name>A0A7J2TGI6_ARCFL</name>
<keyword evidence="1" id="KW-1133">Transmembrane helix</keyword>
<evidence type="ECO:0000256" key="1">
    <source>
        <dbReference type="SAM" id="Phobius"/>
    </source>
</evidence>
<proteinExistence type="predicted"/>
<feature type="transmembrane region" description="Helical" evidence="1">
    <location>
        <begin position="41"/>
        <end position="58"/>
    </location>
</feature>
<sequence>MQEGSDKERIKELSWRISVSSVVVSVFFVSFIAFYLSGFGLNSMILAVLCSVAAYLATRMSRPI</sequence>
<dbReference type="EMBL" id="DSLA01000013">
    <property type="protein sequence ID" value="HEH34655.1"/>
    <property type="molecule type" value="Genomic_DNA"/>
</dbReference>
<reference evidence="2" key="1">
    <citation type="journal article" date="2020" name="mSystems">
        <title>Genome- and Community-Level Interaction Insights into Carbon Utilization and Element Cycling Functions of Hydrothermarchaeota in Hydrothermal Sediment.</title>
        <authorList>
            <person name="Zhou Z."/>
            <person name="Liu Y."/>
            <person name="Xu W."/>
            <person name="Pan J."/>
            <person name="Luo Z.H."/>
            <person name="Li M."/>
        </authorList>
    </citation>
    <scope>NUCLEOTIDE SEQUENCE [LARGE SCALE GENOMIC DNA]</scope>
    <source>
        <strain evidence="2">SpSt-26</strain>
    </source>
</reference>
<keyword evidence="1" id="KW-0812">Transmembrane</keyword>
<comment type="caution">
    <text evidence="2">The sequence shown here is derived from an EMBL/GenBank/DDBJ whole genome shotgun (WGS) entry which is preliminary data.</text>
</comment>
<evidence type="ECO:0000313" key="2">
    <source>
        <dbReference type="EMBL" id="HEH34655.1"/>
    </source>
</evidence>
<protein>
    <submittedName>
        <fullName evidence="2">Uncharacterized protein</fullName>
    </submittedName>
</protein>
<gene>
    <name evidence="2" type="ORF">ENP88_00555</name>
</gene>
<accession>A0A7J2TGI6</accession>
<keyword evidence="1" id="KW-0472">Membrane</keyword>
<feature type="transmembrane region" description="Helical" evidence="1">
    <location>
        <begin position="15"/>
        <end position="35"/>
    </location>
</feature>
<dbReference type="AlphaFoldDB" id="A0A7J2TGI6"/>
<organism evidence="2">
    <name type="scientific">Archaeoglobus fulgidus</name>
    <dbReference type="NCBI Taxonomy" id="2234"/>
    <lineage>
        <taxon>Archaea</taxon>
        <taxon>Methanobacteriati</taxon>
        <taxon>Methanobacteriota</taxon>
        <taxon>Archaeoglobi</taxon>
        <taxon>Archaeoglobales</taxon>
        <taxon>Archaeoglobaceae</taxon>
        <taxon>Archaeoglobus</taxon>
    </lineage>
</organism>